<feature type="domain" description="Cohesin" evidence="2">
    <location>
        <begin position="174"/>
        <end position="291"/>
    </location>
</feature>
<evidence type="ECO:0000259" key="2">
    <source>
        <dbReference type="Pfam" id="PF00963"/>
    </source>
</evidence>
<evidence type="ECO:0000313" key="4">
    <source>
        <dbReference type="Proteomes" id="UP000450676"/>
    </source>
</evidence>
<sequence length="307" mass="31624">MRAPRPMAALACALSMALAAAPCGAAGAAAGPLTLELYNVTLQQAFGELARSCGLVFDFGDGVRTDRRMSLFLKDADPESVLYYALRANSLAMLPPREGRALLVLAEETDDAPTVAIGTPSLLIEVNKDEADVQQQRARLQPPPAAAPAAASIAAAPAAQSAGTLLDWKIRPRSRVGSNFTVQLFLRSDRQVDAVPLTISFDGQAFEVVRVEAGSYWGVQSSLASRVDPGGTITLEAAHPAGASTGPGSGDAGRSIGQPGLLASITFRAAAAAPAAHIQIVAARAVGSDGNDIGVAVPLRHAMQVQP</sequence>
<dbReference type="RefSeq" id="WP_161070534.1">
    <property type="nucleotide sequence ID" value="NZ_WWCU01000002.1"/>
</dbReference>
<evidence type="ECO:0000313" key="3">
    <source>
        <dbReference type="EMBL" id="MYN06141.1"/>
    </source>
</evidence>
<name>A0A7X4H7H1_9BURK</name>
<feature type="signal peptide" evidence="1">
    <location>
        <begin position="1"/>
        <end position="25"/>
    </location>
</feature>
<reference evidence="3 4" key="1">
    <citation type="submission" date="2019-12" db="EMBL/GenBank/DDBJ databases">
        <title>Novel species isolated from a subtropical stream in China.</title>
        <authorList>
            <person name="Lu H."/>
        </authorList>
    </citation>
    <scope>NUCLEOTIDE SEQUENCE [LARGE SCALE GENOMIC DNA]</scope>
    <source>
        <strain evidence="3 4">FT127W</strain>
    </source>
</reference>
<accession>A0A7X4H7H1</accession>
<dbReference type="AlphaFoldDB" id="A0A7X4H7H1"/>
<gene>
    <name evidence="3" type="ORF">GTP77_02195</name>
</gene>
<comment type="caution">
    <text evidence="3">The sequence shown here is derived from an EMBL/GenBank/DDBJ whole genome shotgun (WGS) entry which is preliminary data.</text>
</comment>
<evidence type="ECO:0000256" key="1">
    <source>
        <dbReference type="SAM" id="SignalP"/>
    </source>
</evidence>
<dbReference type="GO" id="GO:0000272">
    <property type="term" value="P:polysaccharide catabolic process"/>
    <property type="evidence" value="ECO:0007669"/>
    <property type="project" value="InterPro"/>
</dbReference>
<dbReference type="GO" id="GO:0030246">
    <property type="term" value="F:carbohydrate binding"/>
    <property type="evidence" value="ECO:0007669"/>
    <property type="project" value="InterPro"/>
</dbReference>
<dbReference type="EMBL" id="WWCU01000002">
    <property type="protein sequence ID" value="MYN06141.1"/>
    <property type="molecule type" value="Genomic_DNA"/>
</dbReference>
<keyword evidence="4" id="KW-1185">Reference proteome</keyword>
<dbReference type="Gene3D" id="2.60.40.680">
    <property type="match status" value="1"/>
</dbReference>
<dbReference type="InterPro" id="IPR008965">
    <property type="entry name" value="CBM2/CBM3_carb-bd_dom_sf"/>
</dbReference>
<dbReference type="CDD" id="cd08547">
    <property type="entry name" value="Type_II_cohesin"/>
    <property type="match status" value="1"/>
</dbReference>
<dbReference type="SUPFAM" id="SSF49384">
    <property type="entry name" value="Carbohydrate-binding domain"/>
    <property type="match status" value="1"/>
</dbReference>
<feature type="chain" id="PRO_5031524309" description="Cohesin domain-containing protein" evidence="1">
    <location>
        <begin position="26"/>
        <end position="307"/>
    </location>
</feature>
<dbReference type="Pfam" id="PF00963">
    <property type="entry name" value="Cohesin"/>
    <property type="match status" value="1"/>
</dbReference>
<dbReference type="InterPro" id="IPR002102">
    <property type="entry name" value="Cohesin_dom"/>
</dbReference>
<proteinExistence type="predicted"/>
<organism evidence="3 4">
    <name type="scientific">Pseudoduganella aquatica</name>
    <dbReference type="NCBI Taxonomy" id="2660641"/>
    <lineage>
        <taxon>Bacteria</taxon>
        <taxon>Pseudomonadati</taxon>
        <taxon>Pseudomonadota</taxon>
        <taxon>Betaproteobacteria</taxon>
        <taxon>Burkholderiales</taxon>
        <taxon>Oxalobacteraceae</taxon>
        <taxon>Telluria group</taxon>
        <taxon>Pseudoduganella</taxon>
    </lineage>
</organism>
<protein>
    <recommendedName>
        <fullName evidence="2">Cohesin domain-containing protein</fullName>
    </recommendedName>
</protein>
<dbReference type="Proteomes" id="UP000450676">
    <property type="component" value="Unassembled WGS sequence"/>
</dbReference>
<keyword evidence="1" id="KW-0732">Signal</keyword>